<dbReference type="Gene3D" id="3.30.230.10">
    <property type="match status" value="1"/>
</dbReference>
<organism evidence="1 2">
    <name type="scientific">Weissella muntiaci</name>
    <dbReference type="NCBI Taxonomy" id="2508881"/>
    <lineage>
        <taxon>Bacteria</taxon>
        <taxon>Bacillati</taxon>
        <taxon>Bacillota</taxon>
        <taxon>Bacilli</taxon>
        <taxon>Lactobacillales</taxon>
        <taxon>Lactobacillaceae</taxon>
        <taxon>Weissella</taxon>
    </lineage>
</organism>
<keyword evidence="2" id="KW-1185">Reference proteome</keyword>
<sequence>MQIKIPGTLGGFGPGHNSLGLAINKYFEVEVLEAQEHWLVESDSLAFRQNDESNYVVAVATKLAHGLQPHHLKIRSKLDANLGETVAALVAGMELARLVGKAELDLYTEITLAARTFGSGNQATAALLGGVTTSFFEDDEVFASGLATPDYQVLLYYPAEKEAGTTANETMVSRTVAEQYGAAGNMLIAAWQNQQTQLAGRLLERDLLGREPSLELTRIRQAANALDVYGTVFANGMIMTLVAREQSQDLLDVLAYAKDLRGRFELLELAKEGIIIE</sequence>
<reference evidence="1 2" key="1">
    <citation type="submission" date="2019-01" db="EMBL/GenBank/DDBJ databases">
        <title>Weissella sp. nov., a novel lactic acid bacterium isolated from animal feces.</title>
        <authorList>
            <person name="Wang L.-T."/>
        </authorList>
    </citation>
    <scope>NUCLEOTIDE SEQUENCE [LARGE SCALE GENOMIC DNA]</scope>
    <source>
        <strain evidence="1 2">8H-2</strain>
    </source>
</reference>
<dbReference type="PRINTS" id="PR00958">
    <property type="entry name" value="HOMSERKINASE"/>
</dbReference>
<keyword evidence="1" id="KW-0418">Kinase</keyword>
<keyword evidence="1" id="KW-0808">Transferase</keyword>
<evidence type="ECO:0000313" key="2">
    <source>
        <dbReference type="Proteomes" id="UP000371977"/>
    </source>
</evidence>
<protein>
    <submittedName>
        <fullName evidence="1">Homoserine kinase</fullName>
    </submittedName>
</protein>
<comment type="caution">
    <text evidence="1">The sequence shown here is derived from an EMBL/GenBank/DDBJ whole genome shotgun (WGS) entry which is preliminary data.</text>
</comment>
<dbReference type="RefSeq" id="WP_148622384.1">
    <property type="nucleotide sequence ID" value="NZ_SDGZ01000013.1"/>
</dbReference>
<dbReference type="InterPro" id="IPR014721">
    <property type="entry name" value="Ribsml_uS5_D2-typ_fold_subgr"/>
</dbReference>
<gene>
    <name evidence="1" type="ORF">ESZ50_04335</name>
</gene>
<dbReference type="InterPro" id="IPR020568">
    <property type="entry name" value="Ribosomal_Su5_D2-typ_SF"/>
</dbReference>
<dbReference type="OrthoDB" id="9769912at2"/>
<dbReference type="Proteomes" id="UP000371977">
    <property type="component" value="Unassembled WGS sequence"/>
</dbReference>
<proteinExistence type="predicted"/>
<evidence type="ECO:0000313" key="1">
    <source>
        <dbReference type="EMBL" id="TYC49825.1"/>
    </source>
</evidence>
<dbReference type="AlphaFoldDB" id="A0A6C2C9V5"/>
<dbReference type="EMBL" id="SDGZ01000013">
    <property type="protein sequence ID" value="TYC49825.1"/>
    <property type="molecule type" value="Genomic_DNA"/>
</dbReference>
<dbReference type="SUPFAM" id="SSF54211">
    <property type="entry name" value="Ribosomal protein S5 domain 2-like"/>
    <property type="match status" value="1"/>
</dbReference>
<accession>A0A6C2C9V5</accession>
<dbReference type="GO" id="GO:0016301">
    <property type="term" value="F:kinase activity"/>
    <property type="evidence" value="ECO:0007669"/>
    <property type="project" value="UniProtKB-KW"/>
</dbReference>
<name>A0A6C2C9V5_9LACO</name>